<accession>A0A7J9RQF3</accession>
<keyword evidence="1" id="KW-1133">Transmembrane helix</keyword>
<name>A0A7J9RQF3_SULOH</name>
<dbReference type="EMBL" id="JACHFY010000003">
    <property type="protein sequence ID" value="MBB5253163.1"/>
    <property type="molecule type" value="Genomic_DNA"/>
</dbReference>
<protein>
    <submittedName>
        <fullName evidence="2">Uncharacterized protein</fullName>
    </submittedName>
</protein>
<keyword evidence="1" id="KW-0812">Transmembrane</keyword>
<keyword evidence="1" id="KW-0472">Membrane</keyword>
<reference evidence="2 3" key="1">
    <citation type="submission" date="2020-08" db="EMBL/GenBank/DDBJ databases">
        <title>Genomic Encyclopedia of Type Strains, Phase IV (KMG-IV): sequencing the most valuable type-strain genomes for metagenomic binning, comparative biology and taxonomic classification.</title>
        <authorList>
            <person name="Goeker M."/>
        </authorList>
    </citation>
    <scope>NUCLEOTIDE SEQUENCE [LARGE SCALE GENOMIC DNA]</scope>
    <source>
        <strain evidence="2 3">DSM 12421</strain>
    </source>
</reference>
<sequence>MLFSIGTIPIELSVILLNTSVIVLFGILSPSKISATSLVKLPLGPK</sequence>
<evidence type="ECO:0000313" key="3">
    <source>
        <dbReference type="Proteomes" id="UP000582213"/>
    </source>
</evidence>
<proteinExistence type="predicted"/>
<dbReference type="AlphaFoldDB" id="A0A7J9RQF3"/>
<evidence type="ECO:0000256" key="1">
    <source>
        <dbReference type="SAM" id="Phobius"/>
    </source>
</evidence>
<gene>
    <name evidence="2" type="ORF">HNQ62_000905</name>
</gene>
<feature type="transmembrane region" description="Helical" evidence="1">
    <location>
        <begin position="6"/>
        <end position="28"/>
    </location>
</feature>
<organism evidence="2 3">
    <name type="scientific">Sulfurisphaera ohwakuensis</name>
    <dbReference type="NCBI Taxonomy" id="69656"/>
    <lineage>
        <taxon>Archaea</taxon>
        <taxon>Thermoproteota</taxon>
        <taxon>Thermoprotei</taxon>
        <taxon>Sulfolobales</taxon>
        <taxon>Sulfolobaceae</taxon>
        <taxon>Sulfurisphaera</taxon>
    </lineage>
</organism>
<comment type="caution">
    <text evidence="2">The sequence shown here is derived from an EMBL/GenBank/DDBJ whole genome shotgun (WGS) entry which is preliminary data.</text>
</comment>
<evidence type="ECO:0000313" key="2">
    <source>
        <dbReference type="EMBL" id="MBB5253163.1"/>
    </source>
</evidence>
<dbReference type="Proteomes" id="UP000582213">
    <property type="component" value="Unassembled WGS sequence"/>
</dbReference>